<dbReference type="Gene3D" id="1.10.579.10">
    <property type="entry name" value="DNA Cyclobutane Dipyrimidine Photolyase, subunit A, domain 3"/>
    <property type="match status" value="1"/>
</dbReference>
<dbReference type="InterPro" id="IPR036134">
    <property type="entry name" value="Crypto/Photolyase_FAD-like_sf"/>
</dbReference>
<feature type="domain" description="Cryptochrome/DNA photolyase FAD-binding" evidence="1">
    <location>
        <begin position="2"/>
        <end position="53"/>
    </location>
</feature>
<gene>
    <name evidence="2" type="ORF">NCTC9695_05088</name>
</gene>
<protein>
    <submittedName>
        <fullName evidence="2">Cryptochrome, plant family</fullName>
    </submittedName>
</protein>
<accession>A0A3S4IIV1</accession>
<evidence type="ECO:0000313" key="2">
    <source>
        <dbReference type="EMBL" id="VEB44597.1"/>
    </source>
</evidence>
<proteinExistence type="predicted"/>
<reference evidence="2 3" key="1">
    <citation type="submission" date="2018-12" db="EMBL/GenBank/DDBJ databases">
        <authorList>
            <consortium name="Pathogen Informatics"/>
        </authorList>
    </citation>
    <scope>NUCLEOTIDE SEQUENCE [LARGE SCALE GENOMIC DNA]</scope>
    <source>
        <strain evidence="2 3">NCTC9695</strain>
    </source>
</reference>
<dbReference type="Pfam" id="PF03441">
    <property type="entry name" value="FAD_binding_7"/>
    <property type="match status" value="1"/>
</dbReference>
<evidence type="ECO:0000259" key="1">
    <source>
        <dbReference type="Pfam" id="PF03441"/>
    </source>
</evidence>
<dbReference type="SUPFAM" id="SSF48173">
    <property type="entry name" value="Cryptochrome/photolyase FAD-binding domain"/>
    <property type="match status" value="1"/>
</dbReference>
<dbReference type="Proteomes" id="UP000275777">
    <property type="component" value="Chromosome"/>
</dbReference>
<sequence>MPELAALPDKLIHAPWLAKPEQLMSAGVRLGRDYPHPIVDHAVQRELALALFKR</sequence>
<evidence type="ECO:0000313" key="3">
    <source>
        <dbReference type="Proteomes" id="UP000275777"/>
    </source>
</evidence>
<name>A0A3S4IIV1_CHRVL</name>
<dbReference type="EMBL" id="LR134182">
    <property type="protein sequence ID" value="VEB44597.1"/>
    <property type="molecule type" value="Genomic_DNA"/>
</dbReference>
<dbReference type="InterPro" id="IPR005101">
    <property type="entry name" value="Cryptochr/Photolyase_FAD-bd"/>
</dbReference>
<organism evidence="2 3">
    <name type="scientific">Chromobacterium violaceum</name>
    <dbReference type="NCBI Taxonomy" id="536"/>
    <lineage>
        <taxon>Bacteria</taxon>
        <taxon>Pseudomonadati</taxon>
        <taxon>Pseudomonadota</taxon>
        <taxon>Betaproteobacteria</taxon>
        <taxon>Neisseriales</taxon>
        <taxon>Chromobacteriaceae</taxon>
        <taxon>Chromobacterium</taxon>
    </lineage>
</organism>
<dbReference type="AlphaFoldDB" id="A0A3S4IIV1"/>